<dbReference type="EMBL" id="LXEU01000003">
    <property type="protein sequence ID" value="OAT56285.1"/>
    <property type="molecule type" value="Genomic_DNA"/>
</dbReference>
<evidence type="ECO:0000313" key="2">
    <source>
        <dbReference type="EMBL" id="OAT56285.1"/>
    </source>
</evidence>
<sequence length="41" mass="5001">MFCELSHKKYHYYRRIKIMKLINKIIALFSSMNISFGTFNL</sequence>
<gene>
    <name evidence="2" type="ORF">M989_00122</name>
</gene>
<feature type="transmembrane region" description="Helical" evidence="1">
    <location>
        <begin position="21"/>
        <end position="39"/>
    </location>
</feature>
<dbReference type="AlphaFoldDB" id="A0A1B7K813"/>
<dbReference type="Proteomes" id="UP000078386">
    <property type="component" value="Unassembled WGS sequence"/>
</dbReference>
<keyword evidence="1" id="KW-0472">Membrane</keyword>
<organism evidence="2 3">
    <name type="scientific">Kluyvera georgiana ATCC 51603</name>
    <dbReference type="NCBI Taxonomy" id="1354264"/>
    <lineage>
        <taxon>Bacteria</taxon>
        <taxon>Pseudomonadati</taxon>
        <taxon>Pseudomonadota</taxon>
        <taxon>Gammaproteobacteria</taxon>
        <taxon>Enterobacterales</taxon>
        <taxon>Enterobacteriaceae</taxon>
        <taxon>Kluyvera</taxon>
    </lineage>
</organism>
<keyword evidence="1" id="KW-1133">Transmembrane helix</keyword>
<dbReference type="PATRIC" id="fig|1354264.4.peg.129"/>
<keyword evidence="3" id="KW-1185">Reference proteome</keyword>
<accession>A0A1B7K813</accession>
<evidence type="ECO:0000313" key="3">
    <source>
        <dbReference type="Proteomes" id="UP000078386"/>
    </source>
</evidence>
<keyword evidence="1" id="KW-0812">Transmembrane</keyword>
<evidence type="ECO:0000256" key="1">
    <source>
        <dbReference type="SAM" id="Phobius"/>
    </source>
</evidence>
<proteinExistence type="predicted"/>
<comment type="caution">
    <text evidence="2">The sequence shown here is derived from an EMBL/GenBank/DDBJ whole genome shotgun (WGS) entry which is preliminary data.</text>
</comment>
<name>A0A1B7K813_9ENTR</name>
<reference evidence="2 3" key="1">
    <citation type="submission" date="2016-04" db="EMBL/GenBank/DDBJ databases">
        <title>ATOL: Assembling a taxonomically balanced genome-scale reconstruction of the evolutionary history of the Enterobacteriaceae.</title>
        <authorList>
            <person name="Plunkett G.III."/>
            <person name="Neeno-Eckwall E.C."/>
            <person name="Glasner J.D."/>
            <person name="Perna N.T."/>
        </authorList>
    </citation>
    <scope>NUCLEOTIDE SEQUENCE [LARGE SCALE GENOMIC DNA]</scope>
    <source>
        <strain evidence="2 3">ATCC 51603</strain>
    </source>
</reference>
<protein>
    <submittedName>
        <fullName evidence="2">Uncharacterized protein</fullName>
    </submittedName>
</protein>